<keyword evidence="2" id="KW-1003">Cell membrane</keyword>
<feature type="transmembrane region" description="Helical" evidence="8">
    <location>
        <begin position="116"/>
        <end position="139"/>
    </location>
</feature>
<sequence length="544" mass="62001">MQRKALRVSFLSLTIILAIYFTLVVNLPILLHFYRILTSLDNYKLGFAFSIPLVLIAALNFVFTPFTFKPIFKPFFCVILVVSAFASYAQLKYKIIFDRSMIENIFETNPAEASSYYNFSVVLWVLFTGILPCVLLMRTQIIYAHGFLARFGLRLVSMLVSLLIIALVASLYYQDYASVGRNNRSLNLEIVPTNYLYSASQYINRRYLTKPIPFRKIGDDAKLVQKTGSKPTLVFLIVGETARHQNQQLQGYARPTNPYTSQEPDLIYFSKVSSCGTATAISVPCMFSNMPRTHFDNNIARNSEGLMDILQKAGVSTYWKDNDEGCKGACDRIPTQIVPANSDKNLCDGETCYDAVLLNDLDKLIPNDGKNKTLAFHLIGSHGPTYYKRYPKEFRFFVPDCQRSDIENCTQQELVNTYDNTIRYTDYVVSQFIQRLKGYEKDYNVALYYVSDHGESLGEDGLYLHGTPYKFAPDEQTKVPMEMWLSDGFVQANGINRDCVAKLAKTNDYSHDNLFHTMLAMMNVQTKEYDPSLDILKSCRTAKP</sequence>
<evidence type="ECO:0000256" key="6">
    <source>
        <dbReference type="ARBA" id="ARBA00022989"/>
    </source>
</evidence>
<feature type="transmembrane region" description="Helical" evidence="8">
    <location>
        <begin position="75"/>
        <end position="96"/>
    </location>
</feature>
<evidence type="ECO:0000259" key="9">
    <source>
        <dbReference type="Pfam" id="PF00884"/>
    </source>
</evidence>
<dbReference type="HOGENOM" id="CLU_018534_1_0_6"/>
<dbReference type="KEGG" id="hav:AT03_13700"/>
<dbReference type="InterPro" id="IPR012549">
    <property type="entry name" value="EptA-like_N"/>
</dbReference>
<evidence type="ECO:0000256" key="3">
    <source>
        <dbReference type="ARBA" id="ARBA00022519"/>
    </source>
</evidence>
<dbReference type="GO" id="GO:0016776">
    <property type="term" value="F:phosphotransferase activity, phosphate group as acceptor"/>
    <property type="evidence" value="ECO:0007669"/>
    <property type="project" value="TreeGrafter"/>
</dbReference>
<feature type="transmembrane region" description="Helical" evidence="8">
    <location>
        <begin position="45"/>
        <end position="63"/>
    </location>
</feature>
<dbReference type="EMBL" id="CP009706">
    <property type="protein sequence ID" value="AIU73345.1"/>
    <property type="molecule type" value="Genomic_DNA"/>
</dbReference>
<feature type="domain" description="Phosphoethanolamine transferase N-terminal" evidence="10">
    <location>
        <begin position="55"/>
        <end position="207"/>
    </location>
</feature>
<dbReference type="PANTHER" id="PTHR30443">
    <property type="entry name" value="INNER MEMBRANE PROTEIN"/>
    <property type="match status" value="1"/>
</dbReference>
<proteinExistence type="predicted"/>
<evidence type="ECO:0000256" key="8">
    <source>
        <dbReference type="SAM" id="Phobius"/>
    </source>
</evidence>
<name>A0A097R3Q0_HAFAL</name>
<feature type="domain" description="Sulfatase N-terminal" evidence="9">
    <location>
        <begin position="234"/>
        <end position="524"/>
    </location>
</feature>
<dbReference type="Pfam" id="PF08019">
    <property type="entry name" value="EptA_B_N"/>
    <property type="match status" value="1"/>
</dbReference>
<organism evidence="11 12">
    <name type="scientific">Hafnia alvei FB1</name>
    <dbReference type="NCBI Taxonomy" id="1453496"/>
    <lineage>
        <taxon>Bacteria</taxon>
        <taxon>Pseudomonadati</taxon>
        <taxon>Pseudomonadota</taxon>
        <taxon>Gammaproteobacteria</taxon>
        <taxon>Enterobacterales</taxon>
        <taxon>Hafniaceae</taxon>
        <taxon>Hafnia</taxon>
    </lineage>
</organism>
<dbReference type="Pfam" id="PF00884">
    <property type="entry name" value="Sulfatase"/>
    <property type="match status" value="1"/>
</dbReference>
<evidence type="ECO:0000313" key="11">
    <source>
        <dbReference type="EMBL" id="AIU73345.1"/>
    </source>
</evidence>
<dbReference type="PATRIC" id="fig|1453496.5.peg.2794"/>
<keyword evidence="4" id="KW-0808">Transferase</keyword>
<keyword evidence="6 8" id="KW-1133">Transmembrane helix</keyword>
<dbReference type="InterPro" id="IPR017850">
    <property type="entry name" value="Alkaline_phosphatase_core_sf"/>
</dbReference>
<evidence type="ECO:0000256" key="1">
    <source>
        <dbReference type="ARBA" id="ARBA00004429"/>
    </source>
</evidence>
<protein>
    <submittedName>
        <fullName evidence="11">Hydrolase</fullName>
    </submittedName>
</protein>
<dbReference type="SUPFAM" id="SSF53649">
    <property type="entry name" value="Alkaline phosphatase-like"/>
    <property type="match status" value="1"/>
</dbReference>
<evidence type="ECO:0000256" key="4">
    <source>
        <dbReference type="ARBA" id="ARBA00022679"/>
    </source>
</evidence>
<gene>
    <name evidence="11" type="ORF">AT03_13700</name>
</gene>
<keyword evidence="5 8" id="KW-0812">Transmembrane</keyword>
<evidence type="ECO:0000256" key="7">
    <source>
        <dbReference type="ARBA" id="ARBA00023136"/>
    </source>
</evidence>
<evidence type="ECO:0000256" key="2">
    <source>
        <dbReference type="ARBA" id="ARBA00022475"/>
    </source>
</evidence>
<dbReference type="OrthoDB" id="9786870at2"/>
<evidence type="ECO:0000313" key="12">
    <source>
        <dbReference type="Proteomes" id="UP000029986"/>
    </source>
</evidence>
<dbReference type="InterPro" id="IPR058130">
    <property type="entry name" value="PEA_transf_C"/>
</dbReference>
<dbReference type="GO" id="GO:0009244">
    <property type="term" value="P:lipopolysaccharide core region biosynthetic process"/>
    <property type="evidence" value="ECO:0007669"/>
    <property type="project" value="TreeGrafter"/>
</dbReference>
<keyword evidence="12" id="KW-1185">Reference proteome</keyword>
<dbReference type="eggNOG" id="COG2194">
    <property type="taxonomic scope" value="Bacteria"/>
</dbReference>
<comment type="subcellular location">
    <subcellularLocation>
        <location evidence="1">Cell inner membrane</location>
        <topology evidence="1">Multi-pass membrane protein</topology>
    </subcellularLocation>
</comment>
<dbReference type="GO" id="GO:0005886">
    <property type="term" value="C:plasma membrane"/>
    <property type="evidence" value="ECO:0007669"/>
    <property type="project" value="UniProtKB-SubCell"/>
</dbReference>
<dbReference type="AlphaFoldDB" id="A0A097R3Q0"/>
<evidence type="ECO:0000256" key="5">
    <source>
        <dbReference type="ARBA" id="ARBA00022692"/>
    </source>
</evidence>
<dbReference type="RefSeq" id="WP_025802326.1">
    <property type="nucleotide sequence ID" value="NZ_CP009706.1"/>
</dbReference>
<accession>A0A097R3Q0</accession>
<dbReference type="Proteomes" id="UP000029986">
    <property type="component" value="Chromosome"/>
</dbReference>
<evidence type="ECO:0000259" key="10">
    <source>
        <dbReference type="Pfam" id="PF08019"/>
    </source>
</evidence>
<keyword evidence="11" id="KW-0378">Hydrolase</keyword>
<feature type="transmembrane region" description="Helical" evidence="8">
    <location>
        <begin position="12"/>
        <end position="33"/>
    </location>
</feature>
<dbReference type="Gene3D" id="3.40.720.10">
    <property type="entry name" value="Alkaline Phosphatase, subunit A"/>
    <property type="match status" value="1"/>
</dbReference>
<keyword evidence="3" id="KW-0997">Cell inner membrane</keyword>
<keyword evidence="7 8" id="KW-0472">Membrane</keyword>
<dbReference type="InterPro" id="IPR000917">
    <property type="entry name" value="Sulfatase_N"/>
</dbReference>
<feature type="transmembrane region" description="Helical" evidence="8">
    <location>
        <begin position="151"/>
        <end position="173"/>
    </location>
</feature>
<reference evidence="11 12" key="1">
    <citation type="journal article" date="2014" name="Gut Pathog.">
        <title>Gene clusters of Hafnia alvei strain FB1 important in survival and pathogenesis: a draft genome perspective.</title>
        <authorList>
            <person name="Tan J.Y."/>
            <person name="Yin W.F."/>
            <person name="Chan K.G."/>
        </authorList>
    </citation>
    <scope>NUCLEOTIDE SEQUENCE [LARGE SCALE GENOMIC DNA]</scope>
    <source>
        <strain evidence="11 12">FB1</strain>
    </source>
</reference>
<dbReference type="InterPro" id="IPR040423">
    <property type="entry name" value="PEA_transferase"/>
</dbReference>
<dbReference type="CDD" id="cd16017">
    <property type="entry name" value="LptA"/>
    <property type="match status" value="1"/>
</dbReference>
<dbReference type="PANTHER" id="PTHR30443:SF0">
    <property type="entry name" value="PHOSPHOETHANOLAMINE TRANSFERASE EPTA"/>
    <property type="match status" value="1"/>
</dbReference>
<dbReference type="GO" id="GO:0016787">
    <property type="term" value="F:hydrolase activity"/>
    <property type="evidence" value="ECO:0007669"/>
    <property type="project" value="UniProtKB-KW"/>
</dbReference>
<dbReference type="NCBIfam" id="NF028537">
    <property type="entry name" value="P_eth_NH2_trans"/>
    <property type="match status" value="1"/>
</dbReference>